<dbReference type="InterPro" id="IPR045894">
    <property type="entry name" value="At5g08430-like"/>
</dbReference>
<evidence type="ECO:0000259" key="3">
    <source>
        <dbReference type="PROSITE" id="PS51925"/>
    </source>
</evidence>
<dbReference type="PROSITE" id="PS51925">
    <property type="entry name" value="SWIB_MDM2"/>
    <property type="match status" value="1"/>
</dbReference>
<dbReference type="InterPro" id="IPR013083">
    <property type="entry name" value="Znf_RING/FYVE/PHD"/>
</dbReference>
<reference evidence="4" key="1">
    <citation type="submission" date="2023-07" db="EMBL/GenBank/DDBJ databases">
        <title>draft genome sequence of fig (Ficus carica).</title>
        <authorList>
            <person name="Takahashi T."/>
            <person name="Nishimura K."/>
        </authorList>
    </citation>
    <scope>NUCLEOTIDE SEQUENCE</scope>
</reference>
<dbReference type="Proteomes" id="UP001187192">
    <property type="component" value="Unassembled WGS sequence"/>
</dbReference>
<dbReference type="SUPFAM" id="SSF47592">
    <property type="entry name" value="SWIB/MDM2 domain"/>
    <property type="match status" value="1"/>
</dbReference>
<proteinExistence type="predicted"/>
<dbReference type="Gene3D" id="3.90.70.200">
    <property type="entry name" value="Plus-3 domain"/>
    <property type="match status" value="1"/>
</dbReference>
<feature type="region of interest" description="Disordered" evidence="1">
    <location>
        <begin position="342"/>
        <end position="373"/>
    </location>
</feature>
<dbReference type="Pfam" id="PF25980">
    <property type="entry name" value="NERD_plant"/>
    <property type="match status" value="1"/>
</dbReference>
<dbReference type="GO" id="GO:0003677">
    <property type="term" value="F:DNA binding"/>
    <property type="evidence" value="ECO:0007669"/>
    <property type="project" value="InterPro"/>
</dbReference>
<dbReference type="InterPro" id="IPR003121">
    <property type="entry name" value="SWIB_MDM2_domain"/>
</dbReference>
<evidence type="ECO:0000256" key="1">
    <source>
        <dbReference type="SAM" id="MobiDB-lite"/>
    </source>
</evidence>
<dbReference type="PROSITE" id="PS51360">
    <property type="entry name" value="PLUS3"/>
    <property type="match status" value="1"/>
</dbReference>
<dbReference type="Gene3D" id="3.30.40.10">
    <property type="entry name" value="Zinc/RING finger domain, C3HC4 (zinc finger)"/>
    <property type="match status" value="1"/>
</dbReference>
<dbReference type="InterPro" id="IPR004343">
    <property type="entry name" value="Plus-3_dom"/>
</dbReference>
<comment type="caution">
    <text evidence="4">The sequence shown here is derived from an EMBL/GenBank/DDBJ whole genome shotgun (WGS) entry which is preliminary data.</text>
</comment>
<organism evidence="4 5">
    <name type="scientific">Ficus carica</name>
    <name type="common">Common fig</name>
    <dbReference type="NCBI Taxonomy" id="3494"/>
    <lineage>
        <taxon>Eukaryota</taxon>
        <taxon>Viridiplantae</taxon>
        <taxon>Streptophyta</taxon>
        <taxon>Embryophyta</taxon>
        <taxon>Tracheophyta</taxon>
        <taxon>Spermatophyta</taxon>
        <taxon>Magnoliopsida</taxon>
        <taxon>eudicotyledons</taxon>
        <taxon>Gunneridae</taxon>
        <taxon>Pentapetalae</taxon>
        <taxon>rosids</taxon>
        <taxon>fabids</taxon>
        <taxon>Rosales</taxon>
        <taxon>Moraceae</taxon>
        <taxon>Ficeae</taxon>
        <taxon>Ficus</taxon>
    </lineage>
</organism>
<evidence type="ECO:0000313" key="5">
    <source>
        <dbReference type="Proteomes" id="UP001187192"/>
    </source>
</evidence>
<dbReference type="SUPFAM" id="SSF159042">
    <property type="entry name" value="Plus3-like"/>
    <property type="match status" value="1"/>
</dbReference>
<dbReference type="CDD" id="cd10567">
    <property type="entry name" value="SWIB-MDM2_like"/>
    <property type="match status" value="1"/>
</dbReference>
<protein>
    <submittedName>
        <fullName evidence="4">Uncharacterized protein</fullName>
    </submittedName>
</protein>
<evidence type="ECO:0000259" key="2">
    <source>
        <dbReference type="PROSITE" id="PS51360"/>
    </source>
</evidence>
<gene>
    <name evidence="4" type="ORF">TIFTF001_017111</name>
</gene>
<dbReference type="PANTHER" id="PTHR46851">
    <property type="entry name" value="OS01G0884500 PROTEIN"/>
    <property type="match status" value="1"/>
</dbReference>
<feature type="domain" description="Plus3" evidence="2">
    <location>
        <begin position="386"/>
        <end position="514"/>
    </location>
</feature>
<dbReference type="AlphaFoldDB" id="A0AA88DIZ1"/>
<name>A0AA88DIZ1_FICCA</name>
<dbReference type="Gene3D" id="1.10.245.10">
    <property type="entry name" value="SWIB/MDM2 domain"/>
    <property type="match status" value="1"/>
</dbReference>
<dbReference type="InterPro" id="IPR036885">
    <property type="entry name" value="SWIB_MDM2_dom_sf"/>
</dbReference>
<feature type="domain" description="DM2" evidence="3">
    <location>
        <begin position="254"/>
        <end position="337"/>
    </location>
</feature>
<evidence type="ECO:0000313" key="4">
    <source>
        <dbReference type="EMBL" id="GMN47934.1"/>
    </source>
</evidence>
<dbReference type="EMBL" id="BTGU01000027">
    <property type="protein sequence ID" value="GMN47934.1"/>
    <property type="molecule type" value="Genomic_DNA"/>
</dbReference>
<dbReference type="PANTHER" id="PTHR46851:SF23">
    <property type="entry name" value="SWIB_MDM2 DOMAIN-CONTAINING PROTEIN"/>
    <property type="match status" value="1"/>
</dbReference>
<keyword evidence="5" id="KW-1185">Reference proteome</keyword>
<dbReference type="InterPro" id="IPR058668">
    <property type="entry name" value="NERD_dom"/>
</dbReference>
<accession>A0AA88DIZ1</accession>
<dbReference type="Pfam" id="PF03126">
    <property type="entry name" value="Plus-3"/>
    <property type="match status" value="1"/>
</dbReference>
<dbReference type="SMART" id="SM00719">
    <property type="entry name" value="Plus3"/>
    <property type="match status" value="1"/>
</dbReference>
<dbReference type="InterPro" id="IPR036128">
    <property type="entry name" value="Plus3-like_sf"/>
</dbReference>
<sequence length="543" mass="61482">MKGTGGLVVDVEEGPLCRRWGWGVQIWLGEGGSVAAVAGVGSSLASRRATLTTGQRNCLKAYHPGCVGKDDDFVKSGKRWSCRWHSCFICHKKAKFYCFCCPQAICGRCIYDAEFAIVRGNKGFCQQCLSLALLIETGSIVDSNGVTVDFQDINTYECLFKSYWENIKEKEGLSGECVRSADNLLRNGQNYRCDLYSLETGKMEENIGESEGESNFLVSDYDDLEEVKKHKPVKKRSTSKKQSRVRSWKVRSKRKEFVGWGSKSLVEFLAFAGRDTAKQLSQYEVTSIIIDYCTENKLFDPVKKKRILCDGKLHSLFGRKCLLKNSVSKLLHAHFAENFGHSTDDGSGSSSDDTNEKCKRQRTLGSARENQETKSNVDVQKSCFASVSAENIKLVYLKKSLVEELLKQPESFDDKVVGSFVRVKCNPNDYLQRNSHQLLQVKGVKVSSNGQITTETLLQFYNSPEEFPVCKLSDDNFTEEECEDLRNRIKDGLLKKPTVVELEQKARSLHEDITKHWIARELAVLPKRIEQANEKGWRREYPF</sequence>
<dbReference type="Pfam" id="PF02201">
    <property type="entry name" value="SWIB"/>
    <property type="match status" value="1"/>
</dbReference>